<evidence type="ECO:0000256" key="1">
    <source>
        <dbReference type="SAM" id="SignalP"/>
    </source>
</evidence>
<dbReference type="PANTHER" id="PTHR42941:SF1">
    <property type="entry name" value="SLL1037 PROTEIN"/>
    <property type="match status" value="1"/>
</dbReference>
<sequence>MKKKICLLLCLSLVLLSACGRKSDNIRFGAADIGGMYYAFASSFSGAVSKDTSDYKFEVKNTAGSAANLRLLSDKYIDLGIAQADLIKDAYDGTGYFNGNVCNGYKAVAALYTEACQIVVKANSDIKTIDDLQGKKICIGAEESGTEINAKQILELSGLNSKLVEMANLDYTDAAKQLANGRIDAFFCTAGVQTTVISELTKECRIKILNIDDKCIKKLITAYPYYCKYEIPANTYAGQTESVNTIGVKSVLLASDNLSENAVKQFTETFFKHSKDLQYATSLELITDEKTAVSGIDIPFHPGAAAYYKEKDITVKTK</sequence>
<dbReference type="NCBIfam" id="TIGR02122">
    <property type="entry name" value="TRAP_TAXI"/>
    <property type="match status" value="1"/>
</dbReference>
<evidence type="ECO:0000313" key="3">
    <source>
        <dbReference type="Proteomes" id="UP000050833"/>
    </source>
</evidence>
<name>A0AAW3JQQ6_9FIRM</name>
<accession>A0AAW3JQQ6</accession>
<comment type="caution">
    <text evidence="2">The sequence shown here is derived from an EMBL/GenBank/DDBJ whole genome shotgun (WGS) entry which is preliminary data.</text>
</comment>
<organism evidence="2 3">
    <name type="scientific">Butyribacter intestini</name>
    <dbReference type="NCBI Taxonomy" id="1703332"/>
    <lineage>
        <taxon>Bacteria</taxon>
        <taxon>Bacillati</taxon>
        <taxon>Bacillota</taxon>
        <taxon>Clostridia</taxon>
        <taxon>Lachnospirales</taxon>
        <taxon>Lachnospiraceae</taxon>
        <taxon>Butyribacter</taxon>
    </lineage>
</organism>
<proteinExistence type="predicted"/>
<gene>
    <name evidence="2" type="ORF">APZ18_10770</name>
</gene>
<dbReference type="CDD" id="cd13567">
    <property type="entry name" value="PBP2_TtGluBP"/>
    <property type="match status" value="1"/>
</dbReference>
<reference evidence="2 3" key="1">
    <citation type="submission" date="2015-10" db="EMBL/GenBank/DDBJ databases">
        <title>Butyribacter intestini gen. nov., sp. nov., a butyric acid-producing bacterium of the family Lachnospiraceae isolated from the human faeces.</title>
        <authorList>
            <person name="Zou Y."/>
            <person name="Xue W."/>
            <person name="Luo G."/>
            <person name="Lv M."/>
        </authorList>
    </citation>
    <scope>NUCLEOTIDE SEQUENCE [LARGE SCALE GENOMIC DNA]</scope>
    <source>
        <strain evidence="2 3">TF01-11</strain>
    </source>
</reference>
<feature type="chain" id="PRO_5043632590" evidence="1">
    <location>
        <begin position="23"/>
        <end position="318"/>
    </location>
</feature>
<dbReference type="Pfam" id="PF16868">
    <property type="entry name" value="NMT1_3"/>
    <property type="match status" value="1"/>
</dbReference>
<dbReference type="RefSeq" id="WP_022014270.1">
    <property type="nucleotide sequence ID" value="NZ_DBGBRS010000042.1"/>
</dbReference>
<dbReference type="EMBL" id="LLKB01000005">
    <property type="protein sequence ID" value="KQC85172.1"/>
    <property type="molecule type" value="Genomic_DNA"/>
</dbReference>
<evidence type="ECO:0000313" key="2">
    <source>
        <dbReference type="EMBL" id="KQC85172.1"/>
    </source>
</evidence>
<dbReference type="Proteomes" id="UP000050833">
    <property type="component" value="Unassembled WGS sequence"/>
</dbReference>
<keyword evidence="1" id="KW-0732">Signal</keyword>
<dbReference type="Gene3D" id="3.40.190.10">
    <property type="entry name" value="Periplasmic binding protein-like II"/>
    <property type="match status" value="2"/>
</dbReference>
<keyword evidence="3" id="KW-1185">Reference proteome</keyword>
<dbReference type="PROSITE" id="PS51257">
    <property type="entry name" value="PROKAR_LIPOPROTEIN"/>
    <property type="match status" value="1"/>
</dbReference>
<protein>
    <submittedName>
        <fullName evidence="2">C4-dicarboxylate ABC transporter substrate-binding protein</fullName>
    </submittedName>
</protein>
<feature type="signal peptide" evidence="1">
    <location>
        <begin position="1"/>
        <end position="22"/>
    </location>
</feature>
<dbReference type="AlphaFoldDB" id="A0AAW3JQQ6"/>
<dbReference type="InterPro" id="IPR011852">
    <property type="entry name" value="TRAP_TAXI"/>
</dbReference>
<dbReference type="SUPFAM" id="SSF53850">
    <property type="entry name" value="Periplasmic binding protein-like II"/>
    <property type="match status" value="1"/>
</dbReference>
<dbReference type="PANTHER" id="PTHR42941">
    <property type="entry name" value="SLL1037 PROTEIN"/>
    <property type="match status" value="1"/>
</dbReference>